<accession>A0ACB9IRI6</accession>
<name>A0ACB9IRI6_9ASTR</name>
<gene>
    <name evidence="1" type="ORF">L1987_20471</name>
</gene>
<dbReference type="Proteomes" id="UP001056120">
    <property type="component" value="Linkage Group LG07"/>
</dbReference>
<reference evidence="2" key="1">
    <citation type="journal article" date="2022" name="Mol. Ecol. Resour.">
        <title>The genomes of chicory, endive, great burdock and yacon provide insights into Asteraceae palaeo-polyploidization history and plant inulin production.</title>
        <authorList>
            <person name="Fan W."/>
            <person name="Wang S."/>
            <person name="Wang H."/>
            <person name="Wang A."/>
            <person name="Jiang F."/>
            <person name="Liu H."/>
            <person name="Zhao H."/>
            <person name="Xu D."/>
            <person name="Zhang Y."/>
        </authorList>
    </citation>
    <scope>NUCLEOTIDE SEQUENCE [LARGE SCALE GENOMIC DNA]</scope>
    <source>
        <strain evidence="2">cv. Yunnan</strain>
    </source>
</reference>
<protein>
    <submittedName>
        <fullName evidence="1">Uncharacterized protein</fullName>
    </submittedName>
</protein>
<proteinExistence type="predicted"/>
<comment type="caution">
    <text evidence="1">The sequence shown here is derived from an EMBL/GenBank/DDBJ whole genome shotgun (WGS) entry which is preliminary data.</text>
</comment>
<evidence type="ECO:0000313" key="1">
    <source>
        <dbReference type="EMBL" id="KAI3810848.1"/>
    </source>
</evidence>
<keyword evidence="2" id="KW-1185">Reference proteome</keyword>
<evidence type="ECO:0000313" key="2">
    <source>
        <dbReference type="Proteomes" id="UP001056120"/>
    </source>
</evidence>
<sequence>MCLNFAKPWLPADIRDAIFITCYDASKERITEKQEITAWATPNKAKDRLGNPNHRLHRGEKNDAMACQHGPCPTLTRAVSKYRRATN</sequence>
<organism evidence="1 2">
    <name type="scientific">Smallanthus sonchifolius</name>
    <dbReference type="NCBI Taxonomy" id="185202"/>
    <lineage>
        <taxon>Eukaryota</taxon>
        <taxon>Viridiplantae</taxon>
        <taxon>Streptophyta</taxon>
        <taxon>Embryophyta</taxon>
        <taxon>Tracheophyta</taxon>
        <taxon>Spermatophyta</taxon>
        <taxon>Magnoliopsida</taxon>
        <taxon>eudicotyledons</taxon>
        <taxon>Gunneridae</taxon>
        <taxon>Pentapetalae</taxon>
        <taxon>asterids</taxon>
        <taxon>campanulids</taxon>
        <taxon>Asterales</taxon>
        <taxon>Asteraceae</taxon>
        <taxon>Asteroideae</taxon>
        <taxon>Heliantheae alliance</taxon>
        <taxon>Millerieae</taxon>
        <taxon>Smallanthus</taxon>
    </lineage>
</organism>
<reference evidence="1 2" key="2">
    <citation type="journal article" date="2022" name="Mol. Ecol. Resour.">
        <title>The genomes of chicory, endive, great burdock and yacon provide insights into Asteraceae paleo-polyploidization history and plant inulin production.</title>
        <authorList>
            <person name="Fan W."/>
            <person name="Wang S."/>
            <person name="Wang H."/>
            <person name="Wang A."/>
            <person name="Jiang F."/>
            <person name="Liu H."/>
            <person name="Zhao H."/>
            <person name="Xu D."/>
            <person name="Zhang Y."/>
        </authorList>
    </citation>
    <scope>NUCLEOTIDE SEQUENCE [LARGE SCALE GENOMIC DNA]</scope>
    <source>
        <strain evidence="2">cv. Yunnan</strain>
        <tissue evidence="1">Leaves</tissue>
    </source>
</reference>
<dbReference type="EMBL" id="CM042024">
    <property type="protein sequence ID" value="KAI3810848.1"/>
    <property type="molecule type" value="Genomic_DNA"/>
</dbReference>